<dbReference type="InterPro" id="IPR012337">
    <property type="entry name" value="RNaseH-like_sf"/>
</dbReference>
<keyword evidence="2" id="KW-1185">Reference proteome</keyword>
<sequence length="171" mass="19382">MLYPMASVLDPTFGFLWLEADHPGNDQTKSKIREEIIDEIVNQVDLMCPREIAGPSEQQAPASKVPKGTLFSTYEQRRQTVATASPLLTRNIVQRYLDDISSQTQGTSSGTDRWGSVQETNVYKRMLPLLEKIFCIPATSAPVERVFSQSGLLMHHTEQEWETSFSHSWCF</sequence>
<gene>
    <name evidence="1" type="ORF">HHUSO_G5324</name>
</gene>
<accession>A0ABR1A0T6</accession>
<evidence type="ECO:0000313" key="2">
    <source>
        <dbReference type="Proteomes" id="UP001369086"/>
    </source>
</evidence>
<proteinExistence type="predicted"/>
<organism evidence="1 2">
    <name type="scientific">Huso huso</name>
    <name type="common">Beluga</name>
    <name type="synonym">Acipenser huso</name>
    <dbReference type="NCBI Taxonomy" id="61971"/>
    <lineage>
        <taxon>Eukaryota</taxon>
        <taxon>Metazoa</taxon>
        <taxon>Chordata</taxon>
        <taxon>Craniata</taxon>
        <taxon>Vertebrata</taxon>
        <taxon>Euteleostomi</taxon>
        <taxon>Actinopterygii</taxon>
        <taxon>Chondrostei</taxon>
        <taxon>Acipenseriformes</taxon>
        <taxon>Acipenseridae</taxon>
        <taxon>Huso</taxon>
    </lineage>
</organism>
<name>A0ABR1A0T6_HUSHU</name>
<protein>
    <submittedName>
        <fullName evidence="1">Zinc finger BED domain-containing protein 1-like</fullName>
    </submittedName>
</protein>
<dbReference type="Proteomes" id="UP001369086">
    <property type="component" value="Unassembled WGS sequence"/>
</dbReference>
<evidence type="ECO:0000313" key="1">
    <source>
        <dbReference type="EMBL" id="KAK6490700.1"/>
    </source>
</evidence>
<dbReference type="EMBL" id="JAHFZB010000004">
    <property type="protein sequence ID" value="KAK6490700.1"/>
    <property type="molecule type" value="Genomic_DNA"/>
</dbReference>
<comment type="caution">
    <text evidence="1">The sequence shown here is derived from an EMBL/GenBank/DDBJ whole genome shotgun (WGS) entry which is preliminary data.</text>
</comment>
<dbReference type="SUPFAM" id="SSF53098">
    <property type="entry name" value="Ribonuclease H-like"/>
    <property type="match status" value="1"/>
</dbReference>
<reference evidence="1 2" key="1">
    <citation type="submission" date="2021-05" db="EMBL/GenBank/DDBJ databases">
        <authorList>
            <person name="Zahm M."/>
            <person name="Klopp C."/>
            <person name="Cabau C."/>
            <person name="Kuhl H."/>
            <person name="Suciu R."/>
            <person name="Ciorpac M."/>
            <person name="Holostenco D."/>
            <person name="Gessner J."/>
            <person name="Wuertz S."/>
            <person name="Hohne C."/>
            <person name="Stock M."/>
            <person name="Gislard M."/>
            <person name="Lluch J."/>
            <person name="Milhes M."/>
            <person name="Lampietro C."/>
            <person name="Lopez Roques C."/>
            <person name="Donnadieu C."/>
            <person name="Du K."/>
            <person name="Schartl M."/>
            <person name="Guiguen Y."/>
        </authorList>
    </citation>
    <scope>NUCLEOTIDE SEQUENCE [LARGE SCALE GENOMIC DNA]</scope>
    <source>
        <strain evidence="1">Hh-F2</strain>
        <tissue evidence="1">Blood</tissue>
    </source>
</reference>